<dbReference type="NCBIfam" id="TIGR00654">
    <property type="entry name" value="PhzF_family"/>
    <property type="match status" value="1"/>
</dbReference>
<dbReference type="PANTHER" id="PTHR13774">
    <property type="entry name" value="PHENAZINE BIOSYNTHESIS PROTEIN"/>
    <property type="match status" value="1"/>
</dbReference>
<name>A0A0H3K532_SYNP6</name>
<dbReference type="KEGG" id="syc:syc0055_d"/>
<dbReference type="PANTHER" id="PTHR13774:SF17">
    <property type="entry name" value="PHENAZINE BIOSYNTHESIS-LIKE DOMAIN-CONTAINING PROTEIN"/>
    <property type="match status" value="1"/>
</dbReference>
<dbReference type="InterPro" id="IPR003719">
    <property type="entry name" value="Phenazine_PhzF-like"/>
</dbReference>
<sequence length="264" mass="28779">MAIPLLQIDAFTQQPYRGNPAAVCLLTEPLPDTQLQAIAAEMNLSETAFLLTDQTAWQLRWFTPACEVDLCGHATLAAAQALQEWGRAQRGQTLRFHTRSGLLQAKLSDRGIELDFPLQPPQGLETSLDLAAGIGAPVVASRTSELGYWLLELASVEQVRTLQPDQAAIAQWPCQAVVVTAAAQAGDDCDFVSRFFAPRFGIPEDPVTGSAHCLLAPYWQAKLGRDRLQARQLSARGGELEVEVVGDRVFLRGYAVTVLRGELQ</sequence>
<dbReference type="eggNOG" id="COG0384">
    <property type="taxonomic scope" value="Bacteria"/>
</dbReference>
<evidence type="ECO:0000313" key="5">
    <source>
        <dbReference type="Proteomes" id="UP000001175"/>
    </source>
</evidence>
<evidence type="ECO:0000256" key="1">
    <source>
        <dbReference type="ARBA" id="ARBA00008270"/>
    </source>
</evidence>
<evidence type="ECO:0000256" key="2">
    <source>
        <dbReference type="ARBA" id="ARBA00023235"/>
    </source>
</evidence>
<dbReference type="GO" id="GO:0005737">
    <property type="term" value="C:cytoplasm"/>
    <property type="evidence" value="ECO:0007669"/>
    <property type="project" value="TreeGrafter"/>
</dbReference>
<dbReference type="PIRSF" id="PIRSF016184">
    <property type="entry name" value="PhzC_PhzF"/>
    <property type="match status" value="1"/>
</dbReference>
<accession>A0A0H3K532</accession>
<dbReference type="Gene3D" id="3.10.310.10">
    <property type="entry name" value="Diaminopimelate Epimerase, Chain A, domain 1"/>
    <property type="match status" value="2"/>
</dbReference>
<dbReference type="SUPFAM" id="SSF54506">
    <property type="entry name" value="Diaminopimelate epimerase-like"/>
    <property type="match status" value="1"/>
</dbReference>
<proteinExistence type="inferred from homology"/>
<protein>
    <recommendedName>
        <fullName evidence="6">Phenazine biosynthesis protein PhzF family</fullName>
    </recommendedName>
</protein>
<dbReference type="RefSeq" id="WP_011242368.1">
    <property type="nucleotide sequence ID" value="NC_006576.1"/>
</dbReference>
<organism evidence="4 5">
    <name type="scientific">Synechococcus sp. (strain ATCC 27144 / PCC 6301 / SAUG 1402/1)</name>
    <name type="common">Anacystis nidulans</name>
    <dbReference type="NCBI Taxonomy" id="269084"/>
    <lineage>
        <taxon>Bacteria</taxon>
        <taxon>Bacillati</taxon>
        <taxon>Cyanobacteriota</taxon>
        <taxon>Cyanophyceae</taxon>
        <taxon>Synechococcales</taxon>
        <taxon>Synechococcaceae</taxon>
        <taxon>Synechococcus</taxon>
    </lineage>
</organism>
<feature type="active site" evidence="3">
    <location>
        <position position="46"/>
    </location>
</feature>
<dbReference type="AlphaFoldDB" id="A0A0H3K532"/>
<evidence type="ECO:0008006" key="6">
    <source>
        <dbReference type="Google" id="ProtNLM"/>
    </source>
</evidence>
<evidence type="ECO:0000256" key="3">
    <source>
        <dbReference type="PIRSR" id="PIRSR016184-1"/>
    </source>
</evidence>
<gene>
    <name evidence="4" type="ordered locus">syc0055_d</name>
</gene>
<dbReference type="EMBL" id="AP008231">
    <property type="protein sequence ID" value="BAD78245.1"/>
    <property type="molecule type" value="Genomic_DNA"/>
</dbReference>
<reference evidence="4 5" key="1">
    <citation type="journal article" date="2007" name="Photosyn. Res.">
        <title>Complete nucleotide sequence of the freshwater unicellular cyanobacterium Synechococcus elongatus PCC 6301 chromosome: gene content and organization.</title>
        <authorList>
            <person name="Sugita C."/>
            <person name="Ogata K."/>
            <person name="Shikata M."/>
            <person name="Jikuya H."/>
            <person name="Takano J."/>
            <person name="Furumichi M."/>
            <person name="Kanehisa M."/>
            <person name="Omata T."/>
            <person name="Sugiura M."/>
            <person name="Sugita M."/>
        </authorList>
    </citation>
    <scope>NUCLEOTIDE SEQUENCE [LARGE SCALE GENOMIC DNA]</scope>
    <source>
        <strain evidence="5">ATCC 27144 / PCC 6301 / SAUG 1402/1</strain>
    </source>
</reference>
<dbReference type="Pfam" id="PF02567">
    <property type="entry name" value="PhzC-PhzF"/>
    <property type="match status" value="1"/>
</dbReference>
<keyword evidence="2" id="KW-0413">Isomerase</keyword>
<evidence type="ECO:0000313" key="4">
    <source>
        <dbReference type="EMBL" id="BAD78245.1"/>
    </source>
</evidence>
<comment type="similarity">
    <text evidence="1">Belongs to the PhzF family.</text>
</comment>
<dbReference type="Proteomes" id="UP000001175">
    <property type="component" value="Chromosome"/>
</dbReference>
<dbReference type="GO" id="GO:0016853">
    <property type="term" value="F:isomerase activity"/>
    <property type="evidence" value="ECO:0007669"/>
    <property type="project" value="UniProtKB-KW"/>
</dbReference>
<dbReference type="GeneID" id="72430363"/>